<feature type="compositionally biased region" description="Basic and acidic residues" evidence="1">
    <location>
        <begin position="147"/>
        <end position="161"/>
    </location>
</feature>
<evidence type="ECO:0000313" key="2">
    <source>
        <dbReference type="EMBL" id="KAL0355607.1"/>
    </source>
</evidence>
<dbReference type="AlphaFoldDB" id="A0AAW2PHA7"/>
<feature type="region of interest" description="Disordered" evidence="1">
    <location>
        <begin position="137"/>
        <end position="174"/>
    </location>
</feature>
<comment type="caution">
    <text evidence="2">The sequence shown here is derived from an EMBL/GenBank/DDBJ whole genome shotgun (WGS) entry which is preliminary data.</text>
</comment>
<reference evidence="2" key="1">
    <citation type="submission" date="2020-06" db="EMBL/GenBank/DDBJ databases">
        <authorList>
            <person name="Li T."/>
            <person name="Hu X."/>
            <person name="Zhang T."/>
            <person name="Song X."/>
            <person name="Zhang H."/>
            <person name="Dai N."/>
            <person name="Sheng W."/>
            <person name="Hou X."/>
            <person name="Wei L."/>
        </authorList>
    </citation>
    <scope>NUCLEOTIDE SEQUENCE</scope>
    <source>
        <strain evidence="2">G02</strain>
        <tissue evidence="2">Leaf</tissue>
    </source>
</reference>
<accession>A0AAW2PHA7</accession>
<feature type="region of interest" description="Disordered" evidence="1">
    <location>
        <begin position="97"/>
        <end position="116"/>
    </location>
</feature>
<protein>
    <submittedName>
        <fullName evidence="2">Uncharacterized protein</fullName>
    </submittedName>
</protein>
<gene>
    <name evidence="2" type="ORF">Sradi_4007600</name>
</gene>
<sequence>MMTARDAWAVCGFFTPPLLGNCPTRGGYLNRALAIFPITFSLDDSSSSFSPLHLFTPESSYHVCDFPQLSSFSRVSSFTPSSSLVLAMSSSDESMCYVGESRGDDPSEATFRRSGSPLPSYVADRWWSLRQAARHLLDESSEGEEGSSPREREPPLREERLSSGNRGSRLERSA</sequence>
<dbReference type="EMBL" id="JACGWJ010000017">
    <property type="protein sequence ID" value="KAL0355607.1"/>
    <property type="molecule type" value="Genomic_DNA"/>
</dbReference>
<evidence type="ECO:0000256" key="1">
    <source>
        <dbReference type="SAM" id="MobiDB-lite"/>
    </source>
</evidence>
<proteinExistence type="predicted"/>
<name>A0AAW2PHA7_SESRA</name>
<reference evidence="2" key="2">
    <citation type="journal article" date="2024" name="Plant">
        <title>Genomic evolution and insights into agronomic trait innovations of Sesamum species.</title>
        <authorList>
            <person name="Miao H."/>
            <person name="Wang L."/>
            <person name="Qu L."/>
            <person name="Liu H."/>
            <person name="Sun Y."/>
            <person name="Le M."/>
            <person name="Wang Q."/>
            <person name="Wei S."/>
            <person name="Zheng Y."/>
            <person name="Lin W."/>
            <person name="Duan Y."/>
            <person name="Cao H."/>
            <person name="Xiong S."/>
            <person name="Wang X."/>
            <person name="Wei L."/>
            <person name="Li C."/>
            <person name="Ma Q."/>
            <person name="Ju M."/>
            <person name="Zhao R."/>
            <person name="Li G."/>
            <person name="Mu C."/>
            <person name="Tian Q."/>
            <person name="Mei H."/>
            <person name="Zhang T."/>
            <person name="Gao T."/>
            <person name="Zhang H."/>
        </authorList>
    </citation>
    <scope>NUCLEOTIDE SEQUENCE</scope>
    <source>
        <strain evidence="2">G02</strain>
    </source>
</reference>
<organism evidence="2">
    <name type="scientific">Sesamum radiatum</name>
    <name type="common">Black benniseed</name>
    <dbReference type="NCBI Taxonomy" id="300843"/>
    <lineage>
        <taxon>Eukaryota</taxon>
        <taxon>Viridiplantae</taxon>
        <taxon>Streptophyta</taxon>
        <taxon>Embryophyta</taxon>
        <taxon>Tracheophyta</taxon>
        <taxon>Spermatophyta</taxon>
        <taxon>Magnoliopsida</taxon>
        <taxon>eudicotyledons</taxon>
        <taxon>Gunneridae</taxon>
        <taxon>Pentapetalae</taxon>
        <taxon>asterids</taxon>
        <taxon>lamiids</taxon>
        <taxon>Lamiales</taxon>
        <taxon>Pedaliaceae</taxon>
        <taxon>Sesamum</taxon>
    </lineage>
</organism>